<name>A0A3M0JMY2_HIRRU</name>
<gene>
    <name evidence="2" type="ORF">DUI87_21494</name>
</gene>
<dbReference type="EMBL" id="QRBI01000134">
    <property type="protein sequence ID" value="RMC02326.1"/>
    <property type="molecule type" value="Genomic_DNA"/>
</dbReference>
<keyword evidence="3" id="KW-1185">Reference proteome</keyword>
<proteinExistence type="predicted"/>
<dbReference type="AlphaFoldDB" id="A0A3M0JMY2"/>
<protein>
    <submittedName>
        <fullName evidence="2">Uncharacterized protein</fullName>
    </submittedName>
</protein>
<sequence length="88" mass="9538">MAWGQIFPAAFRGMIRVYAGMQVAINSQELQPGVLESGINACRQDSQDTKSPGQADGAEVHKPRPDVSHLATTSWDLCSCLCLDALEF</sequence>
<feature type="region of interest" description="Disordered" evidence="1">
    <location>
        <begin position="43"/>
        <end position="65"/>
    </location>
</feature>
<organism evidence="2 3">
    <name type="scientific">Hirundo rustica rustica</name>
    <dbReference type="NCBI Taxonomy" id="333673"/>
    <lineage>
        <taxon>Eukaryota</taxon>
        <taxon>Metazoa</taxon>
        <taxon>Chordata</taxon>
        <taxon>Craniata</taxon>
        <taxon>Vertebrata</taxon>
        <taxon>Euteleostomi</taxon>
        <taxon>Archelosauria</taxon>
        <taxon>Archosauria</taxon>
        <taxon>Dinosauria</taxon>
        <taxon>Saurischia</taxon>
        <taxon>Theropoda</taxon>
        <taxon>Coelurosauria</taxon>
        <taxon>Aves</taxon>
        <taxon>Neognathae</taxon>
        <taxon>Neoaves</taxon>
        <taxon>Telluraves</taxon>
        <taxon>Australaves</taxon>
        <taxon>Passeriformes</taxon>
        <taxon>Sylvioidea</taxon>
        <taxon>Hirundinidae</taxon>
        <taxon>Hirundo</taxon>
    </lineage>
</organism>
<accession>A0A3M0JMY2</accession>
<evidence type="ECO:0000256" key="1">
    <source>
        <dbReference type="SAM" id="MobiDB-lite"/>
    </source>
</evidence>
<dbReference type="Proteomes" id="UP000269221">
    <property type="component" value="Unassembled WGS sequence"/>
</dbReference>
<evidence type="ECO:0000313" key="3">
    <source>
        <dbReference type="Proteomes" id="UP000269221"/>
    </source>
</evidence>
<reference evidence="2 3" key="1">
    <citation type="submission" date="2018-07" db="EMBL/GenBank/DDBJ databases">
        <title>A high quality draft genome assembly of the barn swallow (H. rustica rustica).</title>
        <authorList>
            <person name="Formenti G."/>
            <person name="Chiara M."/>
            <person name="Poveda L."/>
            <person name="Francoijs K.-J."/>
            <person name="Bonisoli-Alquati A."/>
            <person name="Canova L."/>
            <person name="Gianfranceschi L."/>
            <person name="Horner D.S."/>
            <person name="Saino N."/>
        </authorList>
    </citation>
    <scope>NUCLEOTIDE SEQUENCE [LARGE SCALE GENOMIC DNA]</scope>
    <source>
        <strain evidence="2">Chelidonia</strain>
        <tissue evidence="2">Blood</tissue>
    </source>
</reference>
<comment type="caution">
    <text evidence="2">The sequence shown here is derived from an EMBL/GenBank/DDBJ whole genome shotgun (WGS) entry which is preliminary data.</text>
</comment>
<evidence type="ECO:0000313" key="2">
    <source>
        <dbReference type="EMBL" id="RMC02326.1"/>
    </source>
</evidence>